<evidence type="ECO:0000313" key="1">
    <source>
        <dbReference type="EMBL" id="MBB3980286.1"/>
    </source>
</evidence>
<proteinExistence type="predicted"/>
<evidence type="ECO:0000313" key="2">
    <source>
        <dbReference type="Proteomes" id="UP000574761"/>
    </source>
</evidence>
<dbReference type="EMBL" id="JACIEE010000019">
    <property type="protein sequence ID" value="MBB3980286.1"/>
    <property type="molecule type" value="Genomic_DNA"/>
</dbReference>
<keyword evidence="2" id="KW-1185">Reference proteome</keyword>
<comment type="caution">
    <text evidence="1">The sequence shown here is derived from an EMBL/GenBank/DDBJ whole genome shotgun (WGS) entry which is preliminary data.</text>
</comment>
<dbReference type="Proteomes" id="UP000574761">
    <property type="component" value="Unassembled WGS sequence"/>
</dbReference>
<dbReference type="RefSeq" id="WP_246422979.1">
    <property type="nucleotide sequence ID" value="NZ_JACIEE010000019.1"/>
</dbReference>
<sequence length="152" mass="16789">MSSHPSFTAISPSEMEMIQSVLAKAGYDDNVLKDDQQHSNAAALLVMKLFRAGETSPHALSAQLEYNFGKASRNKLPYQSPFARYAIQGLPRNLREHGRVFSKVRARSIEADEQSWENEGGAVGHTRACSPLLFDSTIALALKGERQCLTDH</sequence>
<reference evidence="1 2" key="1">
    <citation type="submission" date="2020-08" db="EMBL/GenBank/DDBJ databases">
        <title>Genomic Encyclopedia of Type Strains, Phase IV (KMG-IV): sequencing the most valuable type-strain genomes for metagenomic binning, comparative biology and taxonomic classification.</title>
        <authorList>
            <person name="Goeker M."/>
        </authorList>
    </citation>
    <scope>NUCLEOTIDE SEQUENCE [LARGE SCALE GENOMIC DNA]</scope>
    <source>
        <strain evidence="1 2">DSM 100211</strain>
    </source>
</reference>
<organism evidence="1 2">
    <name type="scientific">Mycoplana azooxidifex</name>
    <dbReference type="NCBI Taxonomy" id="1636188"/>
    <lineage>
        <taxon>Bacteria</taxon>
        <taxon>Pseudomonadati</taxon>
        <taxon>Pseudomonadota</taxon>
        <taxon>Alphaproteobacteria</taxon>
        <taxon>Hyphomicrobiales</taxon>
        <taxon>Rhizobiaceae</taxon>
        <taxon>Mycoplana</taxon>
    </lineage>
</organism>
<name>A0A7W6DBK5_9HYPH</name>
<gene>
    <name evidence="1" type="ORF">GGQ64_005539</name>
</gene>
<dbReference type="AlphaFoldDB" id="A0A7W6DBK5"/>
<protein>
    <submittedName>
        <fullName evidence="1">Uncharacterized protein</fullName>
    </submittedName>
</protein>
<accession>A0A7W6DBK5</accession>